<feature type="region of interest" description="Disordered" evidence="1">
    <location>
        <begin position="83"/>
        <end position="106"/>
    </location>
</feature>
<feature type="transmembrane region" description="Helical" evidence="2">
    <location>
        <begin position="52"/>
        <end position="72"/>
    </location>
</feature>
<evidence type="ECO:0000313" key="4">
    <source>
        <dbReference type="Proteomes" id="UP000023152"/>
    </source>
</evidence>
<evidence type="ECO:0000256" key="1">
    <source>
        <dbReference type="SAM" id="MobiDB-lite"/>
    </source>
</evidence>
<gene>
    <name evidence="3" type="ORF">RFI_10800</name>
</gene>
<keyword evidence="2" id="KW-0472">Membrane</keyword>
<dbReference type="Proteomes" id="UP000023152">
    <property type="component" value="Unassembled WGS sequence"/>
</dbReference>
<protein>
    <submittedName>
        <fullName evidence="3">Uncharacterized protein</fullName>
    </submittedName>
</protein>
<keyword evidence="4" id="KW-1185">Reference proteome</keyword>
<reference evidence="3 4" key="1">
    <citation type="journal article" date="2013" name="Curr. Biol.">
        <title>The Genome of the Foraminiferan Reticulomyxa filosa.</title>
        <authorList>
            <person name="Glockner G."/>
            <person name="Hulsmann N."/>
            <person name="Schleicher M."/>
            <person name="Noegel A.A."/>
            <person name="Eichinger L."/>
            <person name="Gallinger C."/>
            <person name="Pawlowski J."/>
            <person name="Sierra R."/>
            <person name="Euteneuer U."/>
            <person name="Pillet L."/>
            <person name="Moustafa A."/>
            <person name="Platzer M."/>
            <person name="Groth M."/>
            <person name="Szafranski K."/>
            <person name="Schliwa M."/>
        </authorList>
    </citation>
    <scope>NUCLEOTIDE SEQUENCE [LARGE SCALE GENOMIC DNA]</scope>
</reference>
<keyword evidence="2" id="KW-1133">Transmembrane helix</keyword>
<name>X6NLT1_RETFI</name>
<dbReference type="AlphaFoldDB" id="X6NLT1"/>
<keyword evidence="2" id="KW-0812">Transmembrane</keyword>
<evidence type="ECO:0000313" key="3">
    <source>
        <dbReference type="EMBL" id="ETO26337.1"/>
    </source>
</evidence>
<feature type="non-terminal residue" evidence="3">
    <location>
        <position position="243"/>
    </location>
</feature>
<organism evidence="3 4">
    <name type="scientific">Reticulomyxa filosa</name>
    <dbReference type="NCBI Taxonomy" id="46433"/>
    <lineage>
        <taxon>Eukaryota</taxon>
        <taxon>Sar</taxon>
        <taxon>Rhizaria</taxon>
        <taxon>Retaria</taxon>
        <taxon>Foraminifera</taxon>
        <taxon>Monothalamids</taxon>
        <taxon>Reticulomyxidae</taxon>
        <taxon>Reticulomyxa</taxon>
    </lineage>
</organism>
<accession>X6NLT1</accession>
<proteinExistence type="predicted"/>
<evidence type="ECO:0000256" key="2">
    <source>
        <dbReference type="SAM" id="Phobius"/>
    </source>
</evidence>
<comment type="caution">
    <text evidence="3">The sequence shown here is derived from an EMBL/GenBank/DDBJ whole genome shotgun (WGS) entry which is preliminary data.</text>
</comment>
<sequence length="243" mass="28057">MYSGKLLCSSCLPHKVDNERVCKDCIVFTDRIVHSLTEGFEMRKKKSTLFRTFIFFFLIGSKFLYMSDLMWFRNDKNIWEPVQPLTGENENENESGIENEGKEINSGSGDNVKVGRCINSNYRTFTSGLHSKPEMIGQSQLEKTINGVVKGYVELCKQTEMHQEQKVIYIGYQDTASDAKITRILCKDGKVKGVELDLGQRRATFPITKFETKQLIVDKDLRNDEHCVKIVDTYRKLEKERNN</sequence>
<dbReference type="EMBL" id="ASPP01007936">
    <property type="protein sequence ID" value="ETO26337.1"/>
    <property type="molecule type" value="Genomic_DNA"/>
</dbReference>